<dbReference type="Proteomes" id="UP000204215">
    <property type="component" value="Segment"/>
</dbReference>
<dbReference type="KEGG" id="vg:28800261"/>
<proteinExistence type="predicted"/>
<protein>
    <submittedName>
        <fullName evidence="1">Uncharacterized protein</fullName>
    </submittedName>
</protein>
<name>A0A166Y1H5_9CAUD</name>
<reference evidence="1 2" key="1">
    <citation type="submission" date="2016-03" db="EMBL/GenBank/DDBJ databases">
        <authorList>
            <person name="Montgomery M.T."/>
            <person name="Guerrero C.A."/>
            <person name="Mavrich T.N."/>
            <person name="Pope W.H."/>
            <person name="Garlena R.A."/>
            <person name="Russell D.A."/>
            <person name="Jacobs-Sera D."/>
            <person name="Hendrix R.W."/>
            <person name="Hatfull G.F."/>
        </authorList>
    </citation>
    <scope>NUCLEOTIDE SEQUENCE [LARGE SCALE GENOMIC DNA]</scope>
</reference>
<organism evidence="1 2">
    <name type="scientific">Gordonia phage Wizard</name>
    <dbReference type="NCBI Taxonomy" id="1838083"/>
    <lineage>
        <taxon>Viruses</taxon>
        <taxon>Duplodnaviria</taxon>
        <taxon>Heunggongvirae</taxon>
        <taxon>Uroviricota</taxon>
        <taxon>Caudoviricetes</taxon>
        <taxon>Stackebrandtviridae</taxon>
        <taxon>Frickvirinae</taxon>
        <taxon>Wizardvirus</taxon>
        <taxon>Wizardvirus wizard</taxon>
    </lineage>
</organism>
<evidence type="ECO:0000313" key="1">
    <source>
        <dbReference type="EMBL" id="ANA85312.1"/>
    </source>
</evidence>
<sequence>MIMNVTWKDHLHAAAWAVAWVLLLAYGVVNTPGA</sequence>
<evidence type="ECO:0000313" key="2">
    <source>
        <dbReference type="Proteomes" id="UP000204215"/>
    </source>
</evidence>
<dbReference type="GeneID" id="28800261"/>
<dbReference type="RefSeq" id="YP_009274045.1">
    <property type="nucleotide sequence ID" value="NC_030913.1"/>
</dbReference>
<accession>A0A166Y1H5</accession>
<keyword evidence="2" id="KW-1185">Reference proteome</keyword>
<gene>
    <name evidence="1" type="primary">6</name>
    <name evidence="1" type="ORF">WIZARD_6</name>
</gene>
<dbReference type="EMBL" id="KU998234">
    <property type="protein sequence ID" value="ANA85312.1"/>
    <property type="molecule type" value="Genomic_DNA"/>
</dbReference>